<dbReference type="HOGENOM" id="CLU_3044161_0_0_9"/>
<proteinExistence type="predicted"/>
<name>B9Y458_9FIRM</name>
<evidence type="ECO:0000313" key="1">
    <source>
        <dbReference type="EMBL" id="EEF69236.1"/>
    </source>
</evidence>
<dbReference type="Proteomes" id="UP000005950">
    <property type="component" value="Unassembled WGS sequence"/>
</dbReference>
<dbReference type="AlphaFoldDB" id="B9Y458"/>
<gene>
    <name evidence="1" type="ORF">HOLDEFILI_00590</name>
</gene>
<comment type="caution">
    <text evidence="1">The sequence shown here is derived from an EMBL/GenBank/DDBJ whole genome shotgun (WGS) entry which is preliminary data.</text>
</comment>
<dbReference type="STRING" id="545696.HOLDEFILI_00590"/>
<sequence length="54" mass="6353">MKIFFQPHAITSCFSSYHDFQSQTILPDFQNFSVHSLFYIIKEKPIARSRAESL</sequence>
<organism evidence="1 2">
    <name type="scientific">Holdemania filiformis DSM 12042</name>
    <dbReference type="NCBI Taxonomy" id="545696"/>
    <lineage>
        <taxon>Bacteria</taxon>
        <taxon>Bacillati</taxon>
        <taxon>Bacillota</taxon>
        <taxon>Erysipelotrichia</taxon>
        <taxon>Erysipelotrichales</taxon>
        <taxon>Erysipelotrichaceae</taxon>
        <taxon>Holdemania</taxon>
    </lineage>
</organism>
<dbReference type="EMBL" id="ACCF01000044">
    <property type="protein sequence ID" value="EEF69236.1"/>
    <property type="molecule type" value="Genomic_DNA"/>
</dbReference>
<reference evidence="1 2" key="1">
    <citation type="submission" date="2008-12" db="EMBL/GenBank/DDBJ databases">
        <authorList>
            <person name="Fulton L."/>
            <person name="Clifton S."/>
            <person name="Fulton B."/>
            <person name="Xu J."/>
            <person name="Minx P."/>
            <person name="Pepin K.H."/>
            <person name="Johnson M."/>
            <person name="Bhonagiri V."/>
            <person name="Nash W.E."/>
            <person name="Mardis E.R."/>
            <person name="Wilson R.K."/>
        </authorList>
    </citation>
    <scope>NUCLEOTIDE SEQUENCE [LARGE SCALE GENOMIC DNA]</scope>
    <source>
        <strain evidence="1 2">DSM 12042</strain>
    </source>
</reference>
<reference evidence="1 2" key="2">
    <citation type="submission" date="2009-02" db="EMBL/GenBank/DDBJ databases">
        <title>Draft genome sequence of Holdemania filiformis DSM 12042.</title>
        <authorList>
            <person name="Sudarsanam P."/>
            <person name="Ley R."/>
            <person name="Guruge J."/>
            <person name="Turnbaugh P.J."/>
            <person name="Mahowald M."/>
            <person name="Liep D."/>
            <person name="Gordon J."/>
        </authorList>
    </citation>
    <scope>NUCLEOTIDE SEQUENCE [LARGE SCALE GENOMIC DNA]</scope>
    <source>
        <strain evidence="1 2">DSM 12042</strain>
    </source>
</reference>
<evidence type="ECO:0000313" key="2">
    <source>
        <dbReference type="Proteomes" id="UP000005950"/>
    </source>
</evidence>
<accession>B9Y458</accession>
<protein>
    <submittedName>
        <fullName evidence="1">Uncharacterized protein</fullName>
    </submittedName>
</protein>